<evidence type="ECO:0000313" key="4">
    <source>
        <dbReference type="EMBL" id="TET93587.1"/>
    </source>
</evidence>
<dbReference type="CDD" id="cd02440">
    <property type="entry name" value="AdoMet_MTases"/>
    <property type="match status" value="1"/>
</dbReference>
<evidence type="ECO:0000313" key="5">
    <source>
        <dbReference type="Proteomes" id="UP000316925"/>
    </source>
</evidence>
<dbReference type="PANTHER" id="PTHR43542:SF1">
    <property type="entry name" value="METHYLTRANSFERASE"/>
    <property type="match status" value="1"/>
</dbReference>
<dbReference type="InterPro" id="IPR029063">
    <property type="entry name" value="SAM-dependent_MTases_sf"/>
</dbReference>
<dbReference type="AlphaFoldDB" id="A0A523YQ22"/>
<keyword evidence="2 4" id="KW-0808">Transferase</keyword>
<protein>
    <submittedName>
        <fullName evidence="4">16S rRNA (Guanine(966)-N(2))-methyltransferase RsmD</fullName>
        <ecNumber evidence="4">2.1.1.171</ecNumber>
    </submittedName>
</protein>
<dbReference type="InterPro" id="IPR004398">
    <property type="entry name" value="RNA_MeTrfase_RsmD"/>
</dbReference>
<dbReference type="GO" id="GO:0052913">
    <property type="term" value="F:16S rRNA (guanine(966)-N(2))-methyltransferase activity"/>
    <property type="evidence" value="ECO:0007669"/>
    <property type="project" value="UniProtKB-EC"/>
</dbReference>
<dbReference type="SUPFAM" id="SSF53335">
    <property type="entry name" value="S-adenosyl-L-methionine-dependent methyltransferases"/>
    <property type="match status" value="1"/>
</dbReference>
<feature type="region of interest" description="Disordered" evidence="3">
    <location>
        <begin position="1"/>
        <end position="23"/>
    </location>
</feature>
<evidence type="ECO:0000256" key="2">
    <source>
        <dbReference type="ARBA" id="ARBA00022679"/>
    </source>
</evidence>
<dbReference type="Pfam" id="PF03602">
    <property type="entry name" value="Cons_hypoth95"/>
    <property type="match status" value="1"/>
</dbReference>
<dbReference type="EC" id="2.1.1.171" evidence="4"/>
<proteinExistence type="predicted"/>
<dbReference type="NCBIfam" id="TIGR00095">
    <property type="entry name" value="16S rRNA (guanine(966)-N(2))-methyltransferase RsmD"/>
    <property type="match status" value="1"/>
</dbReference>
<feature type="compositionally biased region" description="Basic residues" evidence="3">
    <location>
        <begin position="14"/>
        <end position="23"/>
    </location>
</feature>
<evidence type="ECO:0000256" key="3">
    <source>
        <dbReference type="SAM" id="MobiDB-lite"/>
    </source>
</evidence>
<dbReference type="PANTHER" id="PTHR43542">
    <property type="entry name" value="METHYLTRANSFERASE"/>
    <property type="match status" value="1"/>
</dbReference>
<evidence type="ECO:0000256" key="1">
    <source>
        <dbReference type="ARBA" id="ARBA00022603"/>
    </source>
</evidence>
<organism evidence="4 5">
    <name type="scientific">Aerophobetes bacterium</name>
    <dbReference type="NCBI Taxonomy" id="2030807"/>
    <lineage>
        <taxon>Bacteria</taxon>
        <taxon>Candidatus Aerophobota</taxon>
    </lineage>
</organism>
<name>A0A523YQ22_UNCAE</name>
<dbReference type="PIRSF" id="PIRSF004553">
    <property type="entry name" value="CHP00095"/>
    <property type="match status" value="1"/>
</dbReference>
<keyword evidence="1 4" id="KW-0489">Methyltransferase</keyword>
<reference evidence="4 5" key="1">
    <citation type="submission" date="2019-03" db="EMBL/GenBank/DDBJ databases">
        <title>Metabolic potential of uncultured bacteria and archaea associated with petroleum seepage in deep-sea sediments.</title>
        <authorList>
            <person name="Dong X."/>
            <person name="Hubert C."/>
        </authorList>
    </citation>
    <scope>NUCLEOTIDE SEQUENCE [LARGE SCALE GENOMIC DNA]</scope>
    <source>
        <strain evidence="4">E29_bin28</strain>
    </source>
</reference>
<dbReference type="EMBL" id="SOIJ01000092">
    <property type="protein sequence ID" value="TET93587.1"/>
    <property type="molecule type" value="Genomic_DNA"/>
</dbReference>
<comment type="caution">
    <text evidence="4">The sequence shown here is derived from an EMBL/GenBank/DDBJ whole genome shotgun (WGS) entry which is preliminary data.</text>
</comment>
<gene>
    <name evidence="4" type="primary">rsmD</name>
    <name evidence="4" type="ORF">E3J33_01570</name>
</gene>
<sequence length="197" mass="22675">MKKMRLTGGVARGRPIKTPKGKTTRPLLSRIRKSLFDVIGDEIQRSHFLDLYSGSGAVGIEALSRAAERVIFVEKDMVSVHTIKENLAFCNFSSRSKIWQKDVLSFLPYLLEKERFDFVFIAPPYYQGLQDRTLDIIERKNIGKTRIIVQHSPREKVNLNRKEIKLFKQRRYGDTILSFLDGSYAQQAHNSPFPLSS</sequence>
<dbReference type="Gene3D" id="3.40.50.150">
    <property type="entry name" value="Vaccinia Virus protein VP39"/>
    <property type="match status" value="1"/>
</dbReference>
<dbReference type="Proteomes" id="UP000316925">
    <property type="component" value="Unassembled WGS sequence"/>
</dbReference>
<accession>A0A523YQ22</accession>